<protein>
    <submittedName>
        <fullName evidence="2">Uncharacterized protein</fullName>
    </submittedName>
</protein>
<sequence length="105" mass="11639">MAGDFKAPLVGPHLIASPSLSVKWVAFDASESRVKAFSRRGTRGWRWALRLTPTPLFFLTAFPSDQRCQRGMCHPSTCRPPAANERVALPPTRAASPLRPRLMPL</sequence>
<comment type="caution">
    <text evidence="2">The sequence shown here is derived from an EMBL/GenBank/DDBJ whole genome shotgun (WGS) entry which is preliminary data.</text>
</comment>
<dbReference type="AlphaFoldDB" id="A0AAD7WZD8"/>
<proteinExistence type="predicted"/>
<evidence type="ECO:0000256" key="1">
    <source>
        <dbReference type="SAM" id="MobiDB-lite"/>
    </source>
</evidence>
<accession>A0AAD7WZD8</accession>
<gene>
    <name evidence="2" type="ORF">AAFF_G00423260</name>
</gene>
<name>A0AAD7WZD8_9TELE</name>
<organism evidence="2 3">
    <name type="scientific">Aldrovandia affinis</name>
    <dbReference type="NCBI Taxonomy" id="143900"/>
    <lineage>
        <taxon>Eukaryota</taxon>
        <taxon>Metazoa</taxon>
        <taxon>Chordata</taxon>
        <taxon>Craniata</taxon>
        <taxon>Vertebrata</taxon>
        <taxon>Euteleostomi</taxon>
        <taxon>Actinopterygii</taxon>
        <taxon>Neopterygii</taxon>
        <taxon>Teleostei</taxon>
        <taxon>Notacanthiformes</taxon>
        <taxon>Halosauridae</taxon>
        <taxon>Aldrovandia</taxon>
    </lineage>
</organism>
<evidence type="ECO:0000313" key="3">
    <source>
        <dbReference type="Proteomes" id="UP001221898"/>
    </source>
</evidence>
<dbReference type="Proteomes" id="UP001221898">
    <property type="component" value="Unassembled WGS sequence"/>
</dbReference>
<dbReference type="EMBL" id="JAINUG010000009">
    <property type="protein sequence ID" value="KAJ8415346.1"/>
    <property type="molecule type" value="Genomic_DNA"/>
</dbReference>
<keyword evidence="3" id="KW-1185">Reference proteome</keyword>
<feature type="region of interest" description="Disordered" evidence="1">
    <location>
        <begin position="72"/>
        <end position="105"/>
    </location>
</feature>
<evidence type="ECO:0000313" key="2">
    <source>
        <dbReference type="EMBL" id="KAJ8415346.1"/>
    </source>
</evidence>
<reference evidence="2" key="1">
    <citation type="journal article" date="2023" name="Science">
        <title>Genome structures resolve the early diversification of teleost fishes.</title>
        <authorList>
            <person name="Parey E."/>
            <person name="Louis A."/>
            <person name="Montfort J."/>
            <person name="Bouchez O."/>
            <person name="Roques C."/>
            <person name="Iampietro C."/>
            <person name="Lluch J."/>
            <person name="Castinel A."/>
            <person name="Donnadieu C."/>
            <person name="Desvignes T."/>
            <person name="Floi Bucao C."/>
            <person name="Jouanno E."/>
            <person name="Wen M."/>
            <person name="Mejri S."/>
            <person name="Dirks R."/>
            <person name="Jansen H."/>
            <person name="Henkel C."/>
            <person name="Chen W.J."/>
            <person name="Zahm M."/>
            <person name="Cabau C."/>
            <person name="Klopp C."/>
            <person name="Thompson A.W."/>
            <person name="Robinson-Rechavi M."/>
            <person name="Braasch I."/>
            <person name="Lecointre G."/>
            <person name="Bobe J."/>
            <person name="Postlethwait J.H."/>
            <person name="Berthelot C."/>
            <person name="Roest Crollius H."/>
            <person name="Guiguen Y."/>
        </authorList>
    </citation>
    <scope>NUCLEOTIDE SEQUENCE</scope>
    <source>
        <strain evidence="2">NC1722</strain>
    </source>
</reference>